<comment type="caution">
    <text evidence="1">The sequence shown here is derived from an EMBL/GenBank/DDBJ whole genome shotgun (WGS) entry which is preliminary data.</text>
</comment>
<accession>A0ABD3WRM0</accession>
<proteinExistence type="predicted"/>
<dbReference type="Proteomes" id="UP001634394">
    <property type="component" value="Unassembled WGS sequence"/>
</dbReference>
<gene>
    <name evidence="1" type="ORF">ACJMK2_034022</name>
</gene>
<sequence>MFLSDRQFLTLIHGVSLCLPLGTCLYRQWTVPMSSKASPNTLCRNVYVDRVLVLTRNVVIGETFSRSEVLTSNAVTAERNEALCTQSGTSYCICGVHDDERKIIMCPPPQKKKKKKKKMPKGVVSYQLYKTEICAEKNGILPRINE</sequence>
<organism evidence="1 2">
    <name type="scientific">Sinanodonta woodiana</name>
    <name type="common">Chinese pond mussel</name>
    <name type="synonym">Anodonta woodiana</name>
    <dbReference type="NCBI Taxonomy" id="1069815"/>
    <lineage>
        <taxon>Eukaryota</taxon>
        <taxon>Metazoa</taxon>
        <taxon>Spiralia</taxon>
        <taxon>Lophotrochozoa</taxon>
        <taxon>Mollusca</taxon>
        <taxon>Bivalvia</taxon>
        <taxon>Autobranchia</taxon>
        <taxon>Heteroconchia</taxon>
        <taxon>Palaeoheterodonta</taxon>
        <taxon>Unionida</taxon>
        <taxon>Unionoidea</taxon>
        <taxon>Unionidae</taxon>
        <taxon>Unioninae</taxon>
        <taxon>Sinanodonta</taxon>
    </lineage>
</organism>
<reference evidence="1 2" key="1">
    <citation type="submission" date="2024-11" db="EMBL/GenBank/DDBJ databases">
        <title>Chromosome-level genome assembly of the freshwater bivalve Anodonta woodiana.</title>
        <authorList>
            <person name="Chen X."/>
        </authorList>
    </citation>
    <scope>NUCLEOTIDE SEQUENCE [LARGE SCALE GENOMIC DNA]</scope>
    <source>
        <strain evidence="1">MN2024</strain>
        <tissue evidence="1">Gills</tissue>
    </source>
</reference>
<evidence type="ECO:0008006" key="3">
    <source>
        <dbReference type="Google" id="ProtNLM"/>
    </source>
</evidence>
<evidence type="ECO:0000313" key="2">
    <source>
        <dbReference type="Proteomes" id="UP001634394"/>
    </source>
</evidence>
<dbReference type="AlphaFoldDB" id="A0ABD3WRM0"/>
<protein>
    <recommendedName>
        <fullName evidence="3">Secreted protein</fullName>
    </recommendedName>
</protein>
<keyword evidence="2" id="KW-1185">Reference proteome</keyword>
<dbReference type="EMBL" id="JBJQND010000005">
    <property type="protein sequence ID" value="KAL3876150.1"/>
    <property type="molecule type" value="Genomic_DNA"/>
</dbReference>
<evidence type="ECO:0000313" key="1">
    <source>
        <dbReference type="EMBL" id="KAL3876150.1"/>
    </source>
</evidence>
<name>A0ABD3WRM0_SINWO</name>